<protein>
    <submittedName>
        <fullName evidence="3">Dabb family protein</fullName>
    </submittedName>
</protein>
<dbReference type="AlphaFoldDB" id="A0A432GW93"/>
<dbReference type="Pfam" id="PF07876">
    <property type="entry name" value="Dabb"/>
    <property type="match status" value="1"/>
</dbReference>
<proteinExistence type="predicted"/>
<dbReference type="InterPro" id="IPR011008">
    <property type="entry name" value="Dimeric_a/b-barrel"/>
</dbReference>
<dbReference type="InterPro" id="IPR013097">
    <property type="entry name" value="Dabb"/>
</dbReference>
<evidence type="ECO:0000313" key="3">
    <source>
        <dbReference type="EMBL" id="RTZ87853.1"/>
    </source>
</evidence>
<dbReference type="SMART" id="SM00886">
    <property type="entry name" value="Dabb"/>
    <property type="match status" value="1"/>
</dbReference>
<organism evidence="3 5">
    <name type="scientific">SAR324 cluster bacterium</name>
    <dbReference type="NCBI Taxonomy" id="2024889"/>
    <lineage>
        <taxon>Bacteria</taxon>
        <taxon>Deltaproteobacteria</taxon>
        <taxon>SAR324 cluster</taxon>
    </lineage>
</organism>
<dbReference type="EMBL" id="QNZI01000031">
    <property type="protein sequence ID" value="RTZ86680.1"/>
    <property type="molecule type" value="Genomic_DNA"/>
</dbReference>
<evidence type="ECO:0000313" key="5">
    <source>
        <dbReference type="Proteomes" id="UP000287917"/>
    </source>
</evidence>
<dbReference type="PANTHER" id="PTHR37832:SF1">
    <property type="entry name" value="STRESS-RESPONSE A_B BARREL DOMAIN-CONTAINING PROTEIN"/>
    <property type="match status" value="1"/>
</dbReference>
<accession>A0A432GW93</accession>
<dbReference type="PANTHER" id="PTHR37832">
    <property type="entry name" value="BLL2683 PROTEIN"/>
    <property type="match status" value="1"/>
</dbReference>
<gene>
    <name evidence="2" type="ORF">DSY94_01125</name>
    <name evidence="3" type="ORF">DSY96_00345</name>
</gene>
<comment type="caution">
    <text evidence="3">The sequence shown here is derived from an EMBL/GenBank/DDBJ whole genome shotgun (WGS) entry which is preliminary data.</text>
</comment>
<evidence type="ECO:0000313" key="4">
    <source>
        <dbReference type="Proteomes" id="UP000287176"/>
    </source>
</evidence>
<dbReference type="Proteomes" id="UP000287176">
    <property type="component" value="Unassembled WGS sequence"/>
</dbReference>
<evidence type="ECO:0000259" key="1">
    <source>
        <dbReference type="PROSITE" id="PS51502"/>
    </source>
</evidence>
<feature type="domain" description="Stress-response A/B barrel" evidence="1">
    <location>
        <begin position="2"/>
        <end position="93"/>
    </location>
</feature>
<sequence>MVKHIVMFKLKEKNAENMEAAVSTLRGLDGKIESLRFIEVGVDFKESERSYDLVLTTHFDDQEGLSAYASHPTHLPVIETMRNLCSNSIVVDYVTE</sequence>
<dbReference type="SUPFAM" id="SSF54909">
    <property type="entry name" value="Dimeric alpha+beta barrel"/>
    <property type="match status" value="1"/>
</dbReference>
<evidence type="ECO:0000313" key="2">
    <source>
        <dbReference type="EMBL" id="RTZ86680.1"/>
    </source>
</evidence>
<dbReference type="EMBL" id="QNZK01000013">
    <property type="protein sequence ID" value="RTZ87853.1"/>
    <property type="molecule type" value="Genomic_DNA"/>
</dbReference>
<dbReference type="Proteomes" id="UP000287917">
    <property type="component" value="Unassembled WGS sequence"/>
</dbReference>
<dbReference type="Gene3D" id="3.30.70.100">
    <property type="match status" value="1"/>
</dbReference>
<dbReference type="PROSITE" id="PS51502">
    <property type="entry name" value="S_R_A_B_BARREL"/>
    <property type="match status" value="1"/>
</dbReference>
<reference evidence="4 5" key="1">
    <citation type="submission" date="2018-06" db="EMBL/GenBank/DDBJ databases">
        <title>Combined omics and stable isotope probing to characterize newly discovered Mariana Back-Arc vent microbial communities.</title>
        <authorList>
            <person name="Trembath-Reichert E."/>
            <person name="Huber J.A."/>
        </authorList>
    </citation>
    <scope>NUCLEOTIDE SEQUENCE [LARGE SCALE GENOMIC DNA]</scope>
    <source>
        <strain evidence="2">MAG 24</strain>
        <strain evidence="3">MAG 58</strain>
    </source>
</reference>
<name>A0A432GW93_9DELT</name>